<dbReference type="Pfam" id="PF00168">
    <property type="entry name" value="C2"/>
    <property type="match status" value="2"/>
</dbReference>
<dbReference type="EMBL" id="CACRZD030000006">
    <property type="protein sequence ID" value="CAA6661327.1"/>
    <property type="molecule type" value="Genomic_DNA"/>
</dbReference>
<evidence type="ECO:0000313" key="3">
    <source>
        <dbReference type="EMBL" id="CAA2621640.1"/>
    </source>
</evidence>
<keyword evidence="4" id="KW-1185">Reference proteome</keyword>
<proteinExistence type="predicted"/>
<gene>
    <name evidence="3" type="ORF">SI7747_06007724</name>
</gene>
<dbReference type="EMBL" id="LR743593">
    <property type="protein sequence ID" value="CAA2621640.1"/>
    <property type="molecule type" value="Genomic_DNA"/>
</dbReference>
<protein>
    <recommendedName>
        <fullName evidence="2">C2 domain-containing protein</fullName>
    </recommendedName>
</protein>
<feature type="region of interest" description="Disordered" evidence="1">
    <location>
        <begin position="518"/>
        <end position="541"/>
    </location>
</feature>
<dbReference type="Gene3D" id="2.60.40.150">
    <property type="entry name" value="C2 domain"/>
    <property type="match status" value="2"/>
</dbReference>
<feature type="domain" description="C2" evidence="2">
    <location>
        <begin position="271"/>
        <end position="383"/>
    </location>
</feature>
<evidence type="ECO:0000313" key="4">
    <source>
        <dbReference type="Proteomes" id="UP001189122"/>
    </source>
</evidence>
<sequence length="615" mass="69437">MLRKRTRELYTREAAEFLRHVAQEKPLLPFLIPLALLAWAVERWLTPISNWPITPSEPCEWLNKLFIDVWPNYMVPKLSRTFSSIVEVKLFTDALAKKMVEPRRGCFTLPPVNLRKKAVEGVLHVTVMSAEHLQGSIVRTNSAEDKQNQVRGGPPGESPGKTLQTFVEVESGEVSRRTKLQHGLARKSQALKFHLYQWRENSVKFDYLASCEIKIRYVEDDSTIFWAVGPGSGTLTKRADCCGKEVDMVVPFEGSMLSVKLVLKEWHYSDGSHSLNSTASILSQPSNSGFRMTVIEGKNLLTKSGKCSPYVKLHYGKTIHKTKTIPHVWDPLWNEPFEFDEIGGGEYLKITCYNEDWPRRWFGQGRLGPLEKVTTGELRLQIEARKKDKAEGSSCSSRRTEAGLIELNIIEARDLIGADLRGTSDPYVRVQYGSVKKRTKVIHKTLNPVWNQTLEFPDTGGQLNLHVKDYNALLPTSSIGHCMVEYESIGPNQTADKWIPLQGVMNGEIHVQITRKVPELEKKSSMDGSTSSSGGAREISNQSTELLKKLQSSLKGGDLESLPLALAELESIKDEQDEYMWQLETEKALLLEKISELYREINNTSPSPTRKALKN</sequence>
<dbReference type="InterPro" id="IPR000008">
    <property type="entry name" value="C2_dom"/>
</dbReference>
<dbReference type="InterPro" id="IPR035892">
    <property type="entry name" value="C2_domain_sf"/>
</dbReference>
<dbReference type="SMART" id="SM00239">
    <property type="entry name" value="C2"/>
    <property type="match status" value="2"/>
</dbReference>
<dbReference type="SUPFAM" id="SSF49562">
    <property type="entry name" value="C2 domain (Calcium/lipid-binding domain, CaLB)"/>
    <property type="match status" value="2"/>
</dbReference>
<feature type="compositionally biased region" description="Low complexity" evidence="1">
    <location>
        <begin position="526"/>
        <end position="535"/>
    </location>
</feature>
<dbReference type="CDD" id="cd00030">
    <property type="entry name" value="C2"/>
    <property type="match status" value="2"/>
</dbReference>
<evidence type="ECO:0000256" key="1">
    <source>
        <dbReference type="SAM" id="MobiDB-lite"/>
    </source>
</evidence>
<feature type="domain" description="C2" evidence="2">
    <location>
        <begin position="386"/>
        <end position="499"/>
    </location>
</feature>
<accession>A0A7I8IU63</accession>
<evidence type="ECO:0000259" key="2">
    <source>
        <dbReference type="PROSITE" id="PS50004"/>
    </source>
</evidence>
<dbReference type="Proteomes" id="UP001189122">
    <property type="component" value="Unassembled WGS sequence"/>
</dbReference>
<dbReference type="PANTHER" id="PTHR47264:SF3">
    <property type="entry name" value="SYNAPTOTAGMIN-5 ISOFORM X1"/>
    <property type="match status" value="1"/>
</dbReference>
<reference evidence="3 4" key="1">
    <citation type="submission" date="2019-12" db="EMBL/GenBank/DDBJ databases">
        <authorList>
            <person name="Scholz U."/>
            <person name="Mascher M."/>
            <person name="Fiebig A."/>
        </authorList>
    </citation>
    <scope>NUCLEOTIDE SEQUENCE</scope>
</reference>
<dbReference type="PANTHER" id="PTHR47264">
    <property type="entry name" value="OS01G0128800 PROTEIN"/>
    <property type="match status" value="1"/>
</dbReference>
<organism evidence="3">
    <name type="scientific">Spirodela intermedia</name>
    <name type="common">Intermediate duckweed</name>
    <dbReference type="NCBI Taxonomy" id="51605"/>
    <lineage>
        <taxon>Eukaryota</taxon>
        <taxon>Viridiplantae</taxon>
        <taxon>Streptophyta</taxon>
        <taxon>Embryophyta</taxon>
        <taxon>Tracheophyta</taxon>
        <taxon>Spermatophyta</taxon>
        <taxon>Magnoliopsida</taxon>
        <taxon>Liliopsida</taxon>
        <taxon>Araceae</taxon>
        <taxon>Lemnoideae</taxon>
        <taxon>Spirodela</taxon>
    </lineage>
</organism>
<dbReference type="PROSITE" id="PS50004">
    <property type="entry name" value="C2"/>
    <property type="match status" value="2"/>
</dbReference>
<name>A0A7I8IU63_SPIIN</name>
<dbReference type="AlphaFoldDB" id="A0A7I8IU63"/>